<dbReference type="EMBL" id="BAABIQ010000021">
    <property type="protein sequence ID" value="GAA4789767.1"/>
    <property type="molecule type" value="Genomic_DNA"/>
</dbReference>
<dbReference type="PROSITE" id="PS51257">
    <property type="entry name" value="PROKAR_LIPOPROTEIN"/>
    <property type="match status" value="1"/>
</dbReference>
<reference evidence="2" key="1">
    <citation type="journal article" date="2019" name="Int. J. Syst. Evol. Microbiol.">
        <title>The Global Catalogue of Microorganisms (GCM) 10K type strain sequencing project: providing services to taxonomists for standard genome sequencing and annotation.</title>
        <authorList>
            <consortium name="The Broad Institute Genomics Platform"/>
            <consortium name="The Broad Institute Genome Sequencing Center for Infectious Disease"/>
            <person name="Wu L."/>
            <person name="Ma J."/>
        </authorList>
    </citation>
    <scope>NUCLEOTIDE SEQUENCE [LARGE SCALE GENOMIC DNA]</scope>
    <source>
        <strain evidence="2">JCM 18200</strain>
    </source>
</reference>
<protein>
    <submittedName>
        <fullName evidence="1">Uncharacterized protein</fullName>
    </submittedName>
</protein>
<gene>
    <name evidence="1" type="ORF">GCM10023231_17150</name>
</gene>
<dbReference type="Proteomes" id="UP001501411">
    <property type="component" value="Unassembled WGS sequence"/>
</dbReference>
<name>A0ABP9B5C5_9SPHI</name>
<organism evidence="1 2">
    <name type="scientific">Olivibacter ginsenosidimutans</name>
    <dbReference type="NCBI Taxonomy" id="1176537"/>
    <lineage>
        <taxon>Bacteria</taxon>
        <taxon>Pseudomonadati</taxon>
        <taxon>Bacteroidota</taxon>
        <taxon>Sphingobacteriia</taxon>
        <taxon>Sphingobacteriales</taxon>
        <taxon>Sphingobacteriaceae</taxon>
        <taxon>Olivibacter</taxon>
    </lineage>
</organism>
<comment type="caution">
    <text evidence="1">The sequence shown here is derived from an EMBL/GenBank/DDBJ whole genome shotgun (WGS) entry which is preliminary data.</text>
</comment>
<evidence type="ECO:0000313" key="1">
    <source>
        <dbReference type="EMBL" id="GAA4789767.1"/>
    </source>
</evidence>
<sequence length="164" mass="18648">MGYKSLVMKYAITVILFYLVFSCREDIDQTPNISEKLSSYQQASFNNTEELVFHSGFEGTTNVVRESSTSRYDNIKGIDNSVDPVGNWNNGLIPMFEKLTRVVYQNNDSGRSQSKASIVQDPLNPNNKVLQLFLNLRSGVIYLLNRYTHVLIFTICSDLPFSKT</sequence>
<proteinExistence type="predicted"/>
<evidence type="ECO:0000313" key="2">
    <source>
        <dbReference type="Proteomes" id="UP001501411"/>
    </source>
</evidence>
<accession>A0ABP9B5C5</accession>
<keyword evidence="2" id="KW-1185">Reference proteome</keyword>